<dbReference type="Pfam" id="PF04434">
    <property type="entry name" value="SWIM"/>
    <property type="match status" value="1"/>
</dbReference>
<evidence type="ECO:0000313" key="7">
    <source>
        <dbReference type="EMBL" id="WOL05719.1"/>
    </source>
</evidence>
<proteinExistence type="predicted"/>
<evidence type="ECO:0000256" key="4">
    <source>
        <dbReference type="PROSITE-ProRule" id="PRU00325"/>
    </source>
</evidence>
<dbReference type="EMBL" id="CP136893">
    <property type="protein sequence ID" value="WOL05719.1"/>
    <property type="molecule type" value="Genomic_DNA"/>
</dbReference>
<dbReference type="AlphaFoldDB" id="A0AAQ3KCY4"/>
<keyword evidence="3" id="KW-0862">Zinc</keyword>
<dbReference type="PANTHER" id="PTHR31973:SF197">
    <property type="entry name" value="SWIM-TYPE DOMAIN-CONTAINING PROTEIN"/>
    <property type="match status" value="1"/>
</dbReference>
<organism evidence="7 8">
    <name type="scientific">Canna indica</name>
    <name type="common">Indian-shot</name>
    <dbReference type="NCBI Taxonomy" id="4628"/>
    <lineage>
        <taxon>Eukaryota</taxon>
        <taxon>Viridiplantae</taxon>
        <taxon>Streptophyta</taxon>
        <taxon>Embryophyta</taxon>
        <taxon>Tracheophyta</taxon>
        <taxon>Spermatophyta</taxon>
        <taxon>Magnoliopsida</taxon>
        <taxon>Liliopsida</taxon>
        <taxon>Zingiberales</taxon>
        <taxon>Cannaceae</taxon>
        <taxon>Canna</taxon>
    </lineage>
</organism>
<evidence type="ECO:0000313" key="8">
    <source>
        <dbReference type="Proteomes" id="UP001327560"/>
    </source>
</evidence>
<protein>
    <recommendedName>
        <fullName evidence="6">SWIM-type domain-containing protein</fullName>
    </recommendedName>
</protein>
<dbReference type="PROSITE" id="PS50966">
    <property type="entry name" value="ZF_SWIM"/>
    <property type="match status" value="1"/>
</dbReference>
<keyword evidence="2 4" id="KW-0863">Zinc-finger</keyword>
<dbReference type="InterPro" id="IPR018289">
    <property type="entry name" value="MULE_transposase_dom"/>
</dbReference>
<accession>A0AAQ3KCY4</accession>
<dbReference type="PANTHER" id="PTHR31973">
    <property type="entry name" value="POLYPROTEIN, PUTATIVE-RELATED"/>
    <property type="match status" value="1"/>
</dbReference>
<reference evidence="7 8" key="1">
    <citation type="submission" date="2023-10" db="EMBL/GenBank/DDBJ databases">
        <title>Chromosome-scale genome assembly provides insights into flower coloration mechanisms of Canna indica.</title>
        <authorList>
            <person name="Li C."/>
        </authorList>
    </citation>
    <scope>NUCLEOTIDE SEQUENCE [LARGE SCALE GENOMIC DNA]</scope>
    <source>
        <tissue evidence="7">Flower</tissue>
    </source>
</reference>
<feature type="region of interest" description="Disordered" evidence="5">
    <location>
        <begin position="479"/>
        <end position="507"/>
    </location>
</feature>
<dbReference type="Pfam" id="PF10551">
    <property type="entry name" value="MULE"/>
    <property type="match status" value="1"/>
</dbReference>
<dbReference type="InterPro" id="IPR007527">
    <property type="entry name" value="Znf_SWIM"/>
</dbReference>
<dbReference type="GO" id="GO:0008270">
    <property type="term" value="F:zinc ion binding"/>
    <property type="evidence" value="ECO:0007669"/>
    <property type="project" value="UniProtKB-KW"/>
</dbReference>
<evidence type="ECO:0000256" key="1">
    <source>
        <dbReference type="ARBA" id="ARBA00022723"/>
    </source>
</evidence>
<evidence type="ECO:0000256" key="2">
    <source>
        <dbReference type="ARBA" id="ARBA00022771"/>
    </source>
</evidence>
<evidence type="ECO:0000256" key="5">
    <source>
        <dbReference type="SAM" id="MobiDB-lite"/>
    </source>
</evidence>
<keyword evidence="1" id="KW-0479">Metal-binding</keyword>
<dbReference type="Proteomes" id="UP001327560">
    <property type="component" value="Chromosome 4"/>
</dbReference>
<keyword evidence="8" id="KW-1185">Reference proteome</keyword>
<gene>
    <name evidence="7" type="ORF">Cni_G14448</name>
</gene>
<evidence type="ECO:0000256" key="3">
    <source>
        <dbReference type="ARBA" id="ARBA00022833"/>
    </source>
</evidence>
<dbReference type="InterPro" id="IPR006564">
    <property type="entry name" value="Znf_PMZ"/>
</dbReference>
<sequence>MASFMKDLGAYQVRRLMDEHTCSLTFKNSRVNSTWLARHYISTIRAMPTIKLMEFKKLVKEQLGVEVSRFQCKRAKEKVYDILVGDSKSEYALMWAYADELRRSNKGSTVQMMVQRPIPTDPSVFDRFYVCFEAVRIGFMKGCRPIICVDGCFLKTVAKGQLLTAIGRDWNDQMFPLAWAVVQVESHDTRSWFLKLLKEDLNITYGFGWTIISDQQKGLVPAIAELLPNAEHRMCARHIYANWGGSHKGPKIQKQFWIIAKSTTEADFRMNIQELQKMSPHAYEDLPKRPNPRHWCKAFFNPMVKCDIVDNKLCEAFNGRILEARCKTIYSMLEDIRKLVIERIHTQRFSCEKWKKGFGPRIVKKLDENLKLSKYCHIGWNGEDGYQITAWGIQYVVDIKKMTCDCRAWQLTGISCCHAICALLDNAKQVGGNSSAIEERTKTMDELSAATGPRGCSVDLSATPGTIPRKRSRTTRSCIVMNPNHNPNKKSTGIRFDSNEESSSTETSVHDLQSAAAEVGAIRERIQSSLPIFLRSCRSGSYRREDRAIASNLSPSSTHLTSILTTQWSGSDIIQESEEFQVQIQGIRGSCGYRRRGSLGVGFLG</sequence>
<evidence type="ECO:0000259" key="6">
    <source>
        <dbReference type="PROSITE" id="PS50966"/>
    </source>
</evidence>
<name>A0AAQ3KCY4_9LILI</name>
<feature type="domain" description="SWIM-type" evidence="6">
    <location>
        <begin position="395"/>
        <end position="427"/>
    </location>
</feature>
<dbReference type="SMART" id="SM00575">
    <property type="entry name" value="ZnF_PMZ"/>
    <property type="match status" value="1"/>
</dbReference>